<dbReference type="PANTHER" id="PTHR35794">
    <property type="entry name" value="CELL DIVISION PROTEIN DIVIVA"/>
    <property type="match status" value="1"/>
</dbReference>
<dbReference type="PANTHER" id="PTHR35794:SF2">
    <property type="entry name" value="CELL DIVISION PROTEIN DIVIVA"/>
    <property type="match status" value="1"/>
</dbReference>
<keyword evidence="5" id="KW-0132">Cell division</keyword>
<comment type="subcellular location">
    <subcellularLocation>
        <location evidence="1">Cytoplasm</location>
    </subcellularLocation>
</comment>
<evidence type="ECO:0000256" key="8">
    <source>
        <dbReference type="ARBA" id="ARBA00031737"/>
    </source>
</evidence>
<proteinExistence type="inferred from homology"/>
<keyword evidence="10" id="KW-1185">Reference proteome</keyword>
<keyword evidence="6" id="KW-0175">Coiled coil</keyword>
<dbReference type="EMBL" id="CACRYJ010000009">
    <property type="protein sequence ID" value="VZO35386.1"/>
    <property type="molecule type" value="Genomic_DNA"/>
</dbReference>
<evidence type="ECO:0000313" key="10">
    <source>
        <dbReference type="Proteomes" id="UP000419743"/>
    </source>
</evidence>
<dbReference type="NCBIfam" id="TIGR03544">
    <property type="entry name" value="DivI1A_domain"/>
    <property type="match status" value="2"/>
</dbReference>
<evidence type="ECO:0000256" key="7">
    <source>
        <dbReference type="ARBA" id="ARBA00023306"/>
    </source>
</evidence>
<evidence type="ECO:0000256" key="1">
    <source>
        <dbReference type="ARBA" id="ARBA00004496"/>
    </source>
</evidence>
<name>A0A7M4DEP3_9MICO</name>
<dbReference type="Gene3D" id="6.10.250.660">
    <property type="match status" value="2"/>
</dbReference>
<sequence>MISAEQVLTSRFKPTRFSVGYDQDEVDNFLDRVVATLRHAESGQQTGSPLQPNEVSSARFATTKWREGYDQAQVDALLGEVVATIEHHRERGAL</sequence>
<dbReference type="GO" id="GO:0005737">
    <property type="term" value="C:cytoplasm"/>
    <property type="evidence" value="ECO:0007669"/>
    <property type="project" value="UniProtKB-SubCell"/>
</dbReference>
<comment type="similarity">
    <text evidence="2">Belongs to the DivIVA family.</text>
</comment>
<dbReference type="InterPro" id="IPR019933">
    <property type="entry name" value="DivIVA_domain"/>
</dbReference>
<evidence type="ECO:0000313" key="9">
    <source>
        <dbReference type="EMBL" id="VZO35386.1"/>
    </source>
</evidence>
<dbReference type="GO" id="GO:0051301">
    <property type="term" value="P:cell division"/>
    <property type="evidence" value="ECO:0007669"/>
    <property type="project" value="UniProtKB-KW"/>
</dbReference>
<accession>A0A7M4DEP3</accession>
<evidence type="ECO:0000256" key="2">
    <source>
        <dbReference type="ARBA" id="ARBA00009008"/>
    </source>
</evidence>
<comment type="caution">
    <text evidence="9">The sequence shown here is derived from an EMBL/GenBank/DDBJ whole genome shotgun (WGS) entry which is preliminary data.</text>
</comment>
<dbReference type="RefSeq" id="WP_197522260.1">
    <property type="nucleotide sequence ID" value="NZ_CACRYJ010000009.1"/>
</dbReference>
<keyword evidence="4" id="KW-0963">Cytoplasm</keyword>
<dbReference type="Proteomes" id="UP000419743">
    <property type="component" value="Unassembled WGS sequence"/>
</dbReference>
<evidence type="ECO:0000256" key="5">
    <source>
        <dbReference type="ARBA" id="ARBA00022618"/>
    </source>
</evidence>
<keyword evidence="7" id="KW-0131">Cell cycle</keyword>
<dbReference type="AlphaFoldDB" id="A0A7M4DEP3"/>
<organism evidence="9 10">
    <name type="scientific">Occultella aeris</name>
    <dbReference type="NCBI Taxonomy" id="2761496"/>
    <lineage>
        <taxon>Bacteria</taxon>
        <taxon>Bacillati</taxon>
        <taxon>Actinomycetota</taxon>
        <taxon>Actinomycetes</taxon>
        <taxon>Micrococcales</taxon>
        <taxon>Ruaniaceae</taxon>
        <taxon>Occultella</taxon>
    </lineage>
</organism>
<gene>
    <name evidence="9" type="primary">gpsB_1</name>
    <name evidence="9" type="ORF">HALOF300_00583</name>
</gene>
<evidence type="ECO:0000256" key="4">
    <source>
        <dbReference type="ARBA" id="ARBA00022490"/>
    </source>
</evidence>
<evidence type="ECO:0000256" key="6">
    <source>
        <dbReference type="ARBA" id="ARBA00023054"/>
    </source>
</evidence>
<dbReference type="InterPro" id="IPR007793">
    <property type="entry name" value="DivIVA_fam"/>
</dbReference>
<evidence type="ECO:0000256" key="3">
    <source>
        <dbReference type="ARBA" id="ARBA00018787"/>
    </source>
</evidence>
<reference evidence="9 10" key="1">
    <citation type="submission" date="2019-11" db="EMBL/GenBank/DDBJ databases">
        <authorList>
            <person name="Criscuolo A."/>
        </authorList>
    </citation>
    <scope>NUCLEOTIDE SEQUENCE [LARGE SCALE GENOMIC DNA]</scope>
    <source>
        <strain evidence="9">CIP111667</strain>
    </source>
</reference>
<protein>
    <recommendedName>
        <fullName evidence="3">Cell wall synthesis protein Wag31</fullName>
    </recommendedName>
    <alternativeName>
        <fullName evidence="8">Antigen 84</fullName>
    </alternativeName>
</protein>